<dbReference type="SUPFAM" id="SSF56808">
    <property type="entry name" value="Ribosomal protein L1"/>
    <property type="match status" value="1"/>
</dbReference>
<feature type="compositionally biased region" description="Basic and acidic residues" evidence="1">
    <location>
        <begin position="400"/>
        <end position="410"/>
    </location>
</feature>
<feature type="region of interest" description="Disordered" evidence="1">
    <location>
        <begin position="400"/>
        <end position="476"/>
    </location>
</feature>
<name>A0AAN8WRP1_HALRR</name>
<reference evidence="2 3" key="1">
    <citation type="submission" date="2023-11" db="EMBL/GenBank/DDBJ databases">
        <title>Halocaridina rubra genome assembly.</title>
        <authorList>
            <person name="Smith C."/>
        </authorList>
    </citation>
    <scope>NUCLEOTIDE SEQUENCE [LARGE SCALE GENOMIC DNA]</scope>
    <source>
        <strain evidence="2">EP-1</strain>
        <tissue evidence="2">Whole</tissue>
    </source>
</reference>
<keyword evidence="3" id="KW-1185">Reference proteome</keyword>
<feature type="compositionally biased region" description="Acidic residues" evidence="1">
    <location>
        <begin position="508"/>
        <end position="517"/>
    </location>
</feature>
<proteinExistence type="predicted"/>
<evidence type="ECO:0000313" key="3">
    <source>
        <dbReference type="Proteomes" id="UP001381693"/>
    </source>
</evidence>
<comment type="caution">
    <text evidence="2">The sequence shown here is derived from an EMBL/GenBank/DDBJ whole genome shotgun (WGS) entry which is preliminary data.</text>
</comment>
<accession>A0AAN8WRP1</accession>
<feature type="compositionally biased region" description="Basic and acidic residues" evidence="1">
    <location>
        <begin position="488"/>
        <end position="498"/>
    </location>
</feature>
<dbReference type="CDD" id="cd00403">
    <property type="entry name" value="Ribosomal_L1"/>
    <property type="match status" value="1"/>
</dbReference>
<dbReference type="InterPro" id="IPR023674">
    <property type="entry name" value="Ribosomal_uL1-like"/>
</dbReference>
<dbReference type="InterPro" id="IPR028364">
    <property type="entry name" value="Ribosomal_uL1/biogenesis"/>
</dbReference>
<dbReference type="AlphaFoldDB" id="A0AAN8WRP1"/>
<dbReference type="Proteomes" id="UP001381693">
    <property type="component" value="Unassembled WGS sequence"/>
</dbReference>
<evidence type="ECO:0008006" key="4">
    <source>
        <dbReference type="Google" id="ProtNLM"/>
    </source>
</evidence>
<protein>
    <recommendedName>
        <fullName evidence="4">Ribosomal L1 domain-containing protein 1</fullName>
    </recommendedName>
</protein>
<evidence type="ECO:0000256" key="1">
    <source>
        <dbReference type="SAM" id="MobiDB-lite"/>
    </source>
</evidence>
<dbReference type="EMBL" id="JAXCGZ010015167">
    <property type="protein sequence ID" value="KAK7071010.1"/>
    <property type="molecule type" value="Genomic_DNA"/>
</dbReference>
<evidence type="ECO:0000313" key="2">
    <source>
        <dbReference type="EMBL" id="KAK7071010.1"/>
    </source>
</evidence>
<gene>
    <name evidence="2" type="ORF">SK128_019479</name>
</gene>
<feature type="compositionally biased region" description="Basic and acidic residues" evidence="1">
    <location>
        <begin position="447"/>
        <end position="457"/>
    </location>
</feature>
<dbReference type="InterPro" id="IPR016095">
    <property type="entry name" value="Ribosomal_uL1_3-a/b-sand"/>
</dbReference>
<dbReference type="Pfam" id="PF00687">
    <property type="entry name" value="Ribosomal_L1"/>
    <property type="match status" value="1"/>
</dbReference>
<organism evidence="2 3">
    <name type="scientific">Halocaridina rubra</name>
    <name type="common">Hawaiian red shrimp</name>
    <dbReference type="NCBI Taxonomy" id="373956"/>
    <lineage>
        <taxon>Eukaryota</taxon>
        <taxon>Metazoa</taxon>
        <taxon>Ecdysozoa</taxon>
        <taxon>Arthropoda</taxon>
        <taxon>Crustacea</taxon>
        <taxon>Multicrustacea</taxon>
        <taxon>Malacostraca</taxon>
        <taxon>Eumalacostraca</taxon>
        <taxon>Eucarida</taxon>
        <taxon>Decapoda</taxon>
        <taxon>Pleocyemata</taxon>
        <taxon>Caridea</taxon>
        <taxon>Atyoidea</taxon>
        <taxon>Atyidae</taxon>
        <taxon>Halocaridina</taxon>
    </lineage>
</organism>
<dbReference type="Gene3D" id="3.40.50.790">
    <property type="match status" value="1"/>
</dbReference>
<feature type="region of interest" description="Disordered" evidence="1">
    <location>
        <begin position="1"/>
        <end position="24"/>
    </location>
</feature>
<sequence length="532" mass="61121">MKSNPKPKSHPKMLTKKQKVGTVKKIKQIDSKPGLLPKVKKNKITKRNIIEQSSKVVSQTAVKKKKEIAKRLSNITESKENQSSVDVSIDSSVISQAIEGVRILEQKLRGKRGKNLLDDDGKDGYVYLQVGMLKVADLLRVKHVVRPVKIKVHLPHSIVNNDTEVLLIARDEDNKKKRQLRQDFSEHLHKFQEMIRMCGASRHINEVMTLRQLKVEYKEYEGKRHLANRVDIVLVDDTIMRRIPMFLGKHFYKKRKFPVQVNLKAKNLLAEIEKALTQTVLWLPMTGNSALMTIGRLSQTNEMIEENIRAALNKFQEKFPGGWTNIQNLCLKSVRSKAVPFYASLNSANDIKPIDPKPLHARKAVVGEVNTYFGNPLRVYPDGSFKVITKDELRRQERYEKMMETKTDKTKSKKKKKSLKAEQKQGNATAKKKRASEQGHTMSKKLKTSEDSVKEGGEENEEMKTNSNYDSLDVKDLDKMEMEYLKRISLKEEREKNKSKSSGKIVPDEDSDDAWAEFSDDEILSDFYDEDL</sequence>
<feature type="region of interest" description="Disordered" evidence="1">
    <location>
        <begin position="488"/>
        <end position="517"/>
    </location>
</feature>